<protein>
    <submittedName>
        <fullName evidence="1">Uncharacterized protein</fullName>
    </submittedName>
</protein>
<sequence length="147" mass="16482">MLKFCWLQSLSVNCGLLKRNLSYLHGVSGHPERVKFAFLGVRSLSYRRSGSQSSLITLTLRMAQMVAHMFTFQIVHTASLKCLLITSFCCNCVHGKRTGNSLPSNKSLYQRRISTNRPTDVIHAIPIASGSAVIHPVECHSIKLYKY</sequence>
<dbReference type="EMBL" id="JPKZ01001128">
    <property type="protein sequence ID" value="KHN83838.1"/>
    <property type="molecule type" value="Genomic_DNA"/>
</dbReference>
<evidence type="ECO:0000313" key="1">
    <source>
        <dbReference type="EMBL" id="KHN83838.1"/>
    </source>
</evidence>
<proteinExistence type="predicted"/>
<accession>A0A0B2VQG6</accession>
<comment type="caution">
    <text evidence="1">The sequence shown here is derived from an EMBL/GenBank/DDBJ whole genome shotgun (WGS) entry which is preliminary data.</text>
</comment>
<reference evidence="1 2" key="1">
    <citation type="submission" date="2014-11" db="EMBL/GenBank/DDBJ databases">
        <title>Genetic blueprint of the zoonotic pathogen Toxocara canis.</title>
        <authorList>
            <person name="Zhu X.-Q."/>
            <person name="Korhonen P.K."/>
            <person name="Cai H."/>
            <person name="Young N.D."/>
            <person name="Nejsum P."/>
            <person name="von Samson-Himmelstjerna G."/>
            <person name="Boag P.R."/>
            <person name="Tan P."/>
            <person name="Li Q."/>
            <person name="Min J."/>
            <person name="Yang Y."/>
            <person name="Wang X."/>
            <person name="Fang X."/>
            <person name="Hall R.S."/>
            <person name="Hofmann A."/>
            <person name="Sternberg P.W."/>
            <person name="Jex A.R."/>
            <person name="Gasser R.B."/>
        </authorList>
    </citation>
    <scope>NUCLEOTIDE SEQUENCE [LARGE SCALE GENOMIC DNA]</scope>
    <source>
        <strain evidence="1">PN_DK_2014</strain>
    </source>
</reference>
<name>A0A0B2VQG6_TOXCA</name>
<dbReference type="AlphaFoldDB" id="A0A0B2VQG6"/>
<dbReference type="Proteomes" id="UP000031036">
    <property type="component" value="Unassembled WGS sequence"/>
</dbReference>
<organism evidence="1 2">
    <name type="scientific">Toxocara canis</name>
    <name type="common">Canine roundworm</name>
    <dbReference type="NCBI Taxonomy" id="6265"/>
    <lineage>
        <taxon>Eukaryota</taxon>
        <taxon>Metazoa</taxon>
        <taxon>Ecdysozoa</taxon>
        <taxon>Nematoda</taxon>
        <taxon>Chromadorea</taxon>
        <taxon>Rhabditida</taxon>
        <taxon>Spirurina</taxon>
        <taxon>Ascaridomorpha</taxon>
        <taxon>Ascaridoidea</taxon>
        <taxon>Toxocaridae</taxon>
        <taxon>Toxocara</taxon>
    </lineage>
</organism>
<keyword evidence="2" id="KW-1185">Reference proteome</keyword>
<gene>
    <name evidence="1" type="ORF">Tcan_00161</name>
</gene>
<evidence type="ECO:0000313" key="2">
    <source>
        <dbReference type="Proteomes" id="UP000031036"/>
    </source>
</evidence>